<dbReference type="AlphaFoldDB" id="A0A3B1DXG9"/>
<gene>
    <name evidence="1" type="ORF">MNBD_PLANCTO02-3125</name>
</gene>
<accession>A0A3B1DXG9</accession>
<reference evidence="1" key="1">
    <citation type="submission" date="2018-06" db="EMBL/GenBank/DDBJ databases">
        <authorList>
            <person name="Zhirakovskaya E."/>
        </authorList>
    </citation>
    <scope>NUCLEOTIDE SEQUENCE</scope>
</reference>
<evidence type="ECO:0000313" key="1">
    <source>
        <dbReference type="EMBL" id="VAX41054.1"/>
    </source>
</evidence>
<dbReference type="PROSITE" id="PS51318">
    <property type="entry name" value="TAT"/>
    <property type="match status" value="1"/>
</dbReference>
<evidence type="ECO:0008006" key="2">
    <source>
        <dbReference type="Google" id="ProtNLM"/>
    </source>
</evidence>
<protein>
    <recommendedName>
        <fullName evidence="2">DUF3500 domain-containing protein</fullName>
    </recommendedName>
</protein>
<sequence>MSTSSFKPSVLNESVSRRNFIAKAGVAAVAVPTILSSTGLLAGKTAKSKPSETLVKKLYESFSDEQKKAVCFDWDHIGVVGRRRNTQKVLLRSHVSNNWHITRPNIISKFFTKDQQEMIEAIFFGLYEDDWKKNIKKQLQDDAGGYGKKQNIAIFGKPGTGKFEFVMTGRHLTMRCDGNSSDHFAFGGPIFYGHAANGFNEKANHPGNVYWYQAKKANALYKMLDGKQRKQALKAFQPDESEVEFQKNQKEVPGILGSDLSQDQQAHLQKVLETLVEPFRAADRKEVAKCIQAQGGLNACRLSFYESSDIGKDGVWDNWRLEGPSFVWYFRGAPHVHAWVNIADSPNAKITTHG</sequence>
<dbReference type="Pfam" id="PF12006">
    <property type="entry name" value="DUF3500"/>
    <property type="match status" value="1"/>
</dbReference>
<dbReference type="NCBIfam" id="TIGR01409">
    <property type="entry name" value="TAT_signal_seq"/>
    <property type="match status" value="1"/>
</dbReference>
<dbReference type="InterPro" id="IPR021889">
    <property type="entry name" value="DUF3500"/>
</dbReference>
<dbReference type="InterPro" id="IPR019546">
    <property type="entry name" value="TAT_signal_bac_arc"/>
</dbReference>
<name>A0A3B1DXG9_9ZZZZ</name>
<proteinExistence type="predicted"/>
<organism evidence="1">
    <name type="scientific">hydrothermal vent metagenome</name>
    <dbReference type="NCBI Taxonomy" id="652676"/>
    <lineage>
        <taxon>unclassified sequences</taxon>
        <taxon>metagenomes</taxon>
        <taxon>ecological metagenomes</taxon>
    </lineage>
</organism>
<dbReference type="InterPro" id="IPR006311">
    <property type="entry name" value="TAT_signal"/>
</dbReference>
<dbReference type="EMBL" id="UOGL01000508">
    <property type="protein sequence ID" value="VAX41054.1"/>
    <property type="molecule type" value="Genomic_DNA"/>
</dbReference>